<protein>
    <recommendedName>
        <fullName evidence="3">LysM domain-containing protein</fullName>
    </recommendedName>
</protein>
<gene>
    <name evidence="4" type="ORF">GCM10023165_37060</name>
</gene>
<feature type="chain" id="PRO_5046493063" description="LysM domain-containing protein" evidence="2">
    <location>
        <begin position="22"/>
        <end position="424"/>
    </location>
</feature>
<evidence type="ECO:0000256" key="1">
    <source>
        <dbReference type="SAM" id="MobiDB-lite"/>
    </source>
</evidence>
<proteinExistence type="predicted"/>
<dbReference type="Gene3D" id="2.60.40.10">
    <property type="entry name" value="Immunoglobulins"/>
    <property type="match status" value="1"/>
</dbReference>
<evidence type="ECO:0000259" key="3">
    <source>
        <dbReference type="PROSITE" id="PS51782"/>
    </source>
</evidence>
<dbReference type="InterPro" id="IPR006860">
    <property type="entry name" value="FecR"/>
</dbReference>
<dbReference type="PANTHER" id="PTHR38731:SF1">
    <property type="entry name" value="FECR PROTEIN DOMAIN-CONTAINING PROTEIN"/>
    <property type="match status" value="1"/>
</dbReference>
<dbReference type="CDD" id="cd00118">
    <property type="entry name" value="LysM"/>
    <property type="match status" value="1"/>
</dbReference>
<evidence type="ECO:0000256" key="2">
    <source>
        <dbReference type="SAM" id="SignalP"/>
    </source>
</evidence>
<dbReference type="Pfam" id="PF04773">
    <property type="entry name" value="FecR"/>
    <property type="match status" value="1"/>
</dbReference>
<keyword evidence="5" id="KW-1185">Reference proteome</keyword>
<dbReference type="Gene3D" id="2.60.120.1440">
    <property type="match status" value="1"/>
</dbReference>
<evidence type="ECO:0000313" key="4">
    <source>
        <dbReference type="EMBL" id="GAA4349890.1"/>
    </source>
</evidence>
<dbReference type="SUPFAM" id="SSF54106">
    <property type="entry name" value="LysM domain"/>
    <property type="match status" value="1"/>
</dbReference>
<name>A0ABP8I295_9BURK</name>
<dbReference type="Proteomes" id="UP001500975">
    <property type="component" value="Unassembled WGS sequence"/>
</dbReference>
<feature type="domain" description="LysM" evidence="3">
    <location>
        <begin position="33"/>
        <end position="80"/>
    </location>
</feature>
<accession>A0ABP8I295</accession>
<dbReference type="PANTHER" id="PTHR38731">
    <property type="entry name" value="LIPL45-RELATED LIPOPROTEIN-RELATED"/>
    <property type="match status" value="1"/>
</dbReference>
<reference evidence="5" key="1">
    <citation type="journal article" date="2019" name="Int. J. Syst. Evol. Microbiol.">
        <title>The Global Catalogue of Microorganisms (GCM) 10K type strain sequencing project: providing services to taxonomists for standard genome sequencing and annotation.</title>
        <authorList>
            <consortium name="The Broad Institute Genomics Platform"/>
            <consortium name="The Broad Institute Genome Sequencing Center for Infectious Disease"/>
            <person name="Wu L."/>
            <person name="Ma J."/>
        </authorList>
    </citation>
    <scope>NUCLEOTIDE SEQUENCE [LARGE SCALE GENOMIC DNA]</scope>
    <source>
        <strain evidence="5">JCM 17804</strain>
    </source>
</reference>
<comment type="caution">
    <text evidence="4">The sequence shown here is derived from an EMBL/GenBank/DDBJ whole genome shotgun (WGS) entry which is preliminary data.</text>
</comment>
<dbReference type="InterPro" id="IPR036779">
    <property type="entry name" value="LysM_dom_sf"/>
</dbReference>
<evidence type="ECO:0000313" key="5">
    <source>
        <dbReference type="Proteomes" id="UP001500975"/>
    </source>
</evidence>
<dbReference type="InterPro" id="IPR018392">
    <property type="entry name" value="LysM"/>
</dbReference>
<dbReference type="EMBL" id="BAABGJ010000060">
    <property type="protein sequence ID" value="GAA4349890.1"/>
    <property type="molecule type" value="Genomic_DNA"/>
</dbReference>
<sequence>MHRRAAALCLVGLAASLSAQGQQAQALSAPPEGAYQVRRGDTLWGLSDKFMNSPLHWPELQRTNAVPVPERLKVGQWLKLGSRAVVLHVAGSVLMQRAHEPEQAVAAGALLEPGDVLSTGRNGFVTVGFSDGSRVVMPSNSSAQLTEADGRHTRLSLRGGSIESHVEKQREREFEIRTRTYALGVKGTHFRARAEGGAEALEVLDGLVRVTELDGAGRSTDVGAREGIALGARNAALEVRDLLPPPVLRVSHDRNTVEAQAVPGAAAYRLQLANDSSFLQLAAESRGQLPQFALQTLTEPLDTGFYHTRIAAIDAQGLEGRPSEGVTFVAPMQAPMTSEAQSAGGGRWDIRWTTRQRPGHTVFELATTPDFASPLVTTSGAFASGVSVGPLQGPARYYWRSREQAEGESSSPTVWGGSFEVPPP</sequence>
<dbReference type="InterPro" id="IPR013783">
    <property type="entry name" value="Ig-like_fold"/>
</dbReference>
<organism evidence="4 5">
    <name type="scientific">Variovorax defluvii</name>
    <dbReference type="NCBI Taxonomy" id="913761"/>
    <lineage>
        <taxon>Bacteria</taxon>
        <taxon>Pseudomonadati</taxon>
        <taxon>Pseudomonadota</taxon>
        <taxon>Betaproteobacteria</taxon>
        <taxon>Burkholderiales</taxon>
        <taxon>Comamonadaceae</taxon>
        <taxon>Variovorax</taxon>
    </lineage>
</organism>
<keyword evidence="2" id="KW-0732">Signal</keyword>
<dbReference type="PROSITE" id="PS51782">
    <property type="entry name" value="LYSM"/>
    <property type="match status" value="1"/>
</dbReference>
<dbReference type="Gene3D" id="3.10.350.10">
    <property type="entry name" value="LysM domain"/>
    <property type="match status" value="1"/>
</dbReference>
<feature type="region of interest" description="Disordered" evidence="1">
    <location>
        <begin position="402"/>
        <end position="424"/>
    </location>
</feature>
<feature type="signal peptide" evidence="2">
    <location>
        <begin position="1"/>
        <end position="21"/>
    </location>
</feature>
<dbReference type="Pfam" id="PF01476">
    <property type="entry name" value="LysM"/>
    <property type="match status" value="1"/>
</dbReference>